<dbReference type="Proteomes" id="UP000242861">
    <property type="component" value="Unassembled WGS sequence"/>
</dbReference>
<feature type="transmembrane region" description="Helical" evidence="1">
    <location>
        <begin position="12"/>
        <end position="30"/>
    </location>
</feature>
<feature type="transmembrane region" description="Helical" evidence="1">
    <location>
        <begin position="181"/>
        <end position="202"/>
    </location>
</feature>
<feature type="transmembrane region" description="Helical" evidence="1">
    <location>
        <begin position="36"/>
        <end position="54"/>
    </location>
</feature>
<organism evidence="3 4">
    <name type="scientific">Pseudomonas fluvialis</name>
    <dbReference type="NCBI Taxonomy" id="1793966"/>
    <lineage>
        <taxon>Bacteria</taxon>
        <taxon>Pseudomonadati</taxon>
        <taxon>Pseudomonadota</taxon>
        <taxon>Gammaproteobacteria</taxon>
        <taxon>Pseudomonadales</taxon>
        <taxon>Pseudomonadaceae</taxon>
        <taxon>Pseudomonas</taxon>
    </lineage>
</organism>
<dbReference type="InterPro" id="IPR000620">
    <property type="entry name" value="EamA_dom"/>
</dbReference>
<dbReference type="PANTHER" id="PTHR22911">
    <property type="entry name" value="ACYL-MALONYL CONDENSING ENZYME-RELATED"/>
    <property type="match status" value="1"/>
</dbReference>
<dbReference type="InterPro" id="IPR037185">
    <property type="entry name" value="EmrE-like"/>
</dbReference>
<protein>
    <submittedName>
        <fullName evidence="3">EamA family transporter</fullName>
    </submittedName>
</protein>
<proteinExistence type="predicted"/>
<feature type="transmembrane region" description="Helical" evidence="1">
    <location>
        <begin position="66"/>
        <end position="85"/>
    </location>
</feature>
<dbReference type="PANTHER" id="PTHR22911:SF137">
    <property type="entry name" value="SOLUTE CARRIER FAMILY 35 MEMBER G2-RELATED"/>
    <property type="match status" value="1"/>
</dbReference>
<dbReference type="Pfam" id="PF00892">
    <property type="entry name" value="EamA"/>
    <property type="match status" value="2"/>
</dbReference>
<feature type="transmembrane region" description="Helical" evidence="1">
    <location>
        <begin position="123"/>
        <end position="139"/>
    </location>
</feature>
<keyword evidence="1" id="KW-0812">Transmembrane</keyword>
<keyword evidence="1" id="KW-0472">Membrane</keyword>
<gene>
    <name evidence="3" type="ORF">CW360_00830</name>
</gene>
<evidence type="ECO:0000313" key="4">
    <source>
        <dbReference type="Proteomes" id="UP000242861"/>
    </source>
</evidence>
<feature type="domain" description="EamA" evidence="2">
    <location>
        <begin position="11"/>
        <end position="138"/>
    </location>
</feature>
<feature type="transmembrane region" description="Helical" evidence="1">
    <location>
        <begin position="241"/>
        <end position="258"/>
    </location>
</feature>
<evidence type="ECO:0000313" key="3">
    <source>
        <dbReference type="EMBL" id="PKF73038.1"/>
    </source>
</evidence>
<keyword evidence="1" id="KW-1133">Transmembrane helix</keyword>
<feature type="domain" description="EamA" evidence="2">
    <location>
        <begin position="151"/>
        <end position="280"/>
    </location>
</feature>
<name>A0A2I0CU42_9PSED</name>
<reference evidence="4" key="1">
    <citation type="submission" date="2017-12" db="EMBL/GenBank/DDBJ databases">
        <authorList>
            <person name="Yu X.-Y."/>
        </authorList>
    </citation>
    <scope>NUCLEOTIDE SEQUENCE [LARGE SCALE GENOMIC DNA]</scope>
    <source>
        <strain evidence="4">ZYSR67-Z</strain>
    </source>
</reference>
<evidence type="ECO:0000259" key="2">
    <source>
        <dbReference type="Pfam" id="PF00892"/>
    </source>
</evidence>
<accession>A0A2I0CU42</accession>
<feature type="transmembrane region" description="Helical" evidence="1">
    <location>
        <begin position="91"/>
        <end position="111"/>
    </location>
</feature>
<dbReference type="AlphaFoldDB" id="A0A2I0CU42"/>
<evidence type="ECO:0000256" key="1">
    <source>
        <dbReference type="SAM" id="Phobius"/>
    </source>
</evidence>
<comment type="caution">
    <text evidence="3">The sequence shown here is derived from an EMBL/GenBank/DDBJ whole genome shotgun (WGS) entry which is preliminary data.</text>
</comment>
<dbReference type="Gene3D" id="1.10.3730.20">
    <property type="match status" value="1"/>
</dbReference>
<dbReference type="GO" id="GO:0016020">
    <property type="term" value="C:membrane"/>
    <property type="evidence" value="ECO:0007669"/>
    <property type="project" value="InterPro"/>
</dbReference>
<feature type="transmembrane region" description="Helical" evidence="1">
    <location>
        <begin position="151"/>
        <end position="169"/>
    </location>
</feature>
<feature type="transmembrane region" description="Helical" evidence="1">
    <location>
        <begin position="208"/>
        <end position="229"/>
    </location>
</feature>
<dbReference type="RefSeq" id="WP_101192417.1">
    <property type="nucleotide sequence ID" value="NZ_PIYS01000002.1"/>
</dbReference>
<sequence>MSPHLTPRQALIALHIGALCFGLSGIFGKLALAAPLVIVCGRALFAVLALAPLAWRQGSQARPGALRILALCGAGLLLGGHWWSFFVAIKISGVALATLGFASFPAFTVLLEALLFGERIQRAEWLVVALVCCGLLLVTPTFSLEASTSQGLLWAVLSGLLFAALSVSNRATTPGVAPAQAAFWQSLTILLVSLPMAAPLLLEIRAVDWLWLALLGVLCTALAHSLFVASLSVLNARTASVVFALEPVYGILLAWWLFQEQPGLRMLFGSVLIVLATLLSARLQR</sequence>
<dbReference type="SUPFAM" id="SSF103481">
    <property type="entry name" value="Multidrug resistance efflux transporter EmrE"/>
    <property type="match status" value="2"/>
</dbReference>
<dbReference type="EMBL" id="PIYS01000002">
    <property type="protein sequence ID" value="PKF73038.1"/>
    <property type="molecule type" value="Genomic_DNA"/>
</dbReference>